<dbReference type="STRING" id="984486.A0A1E3R0B4"/>
<evidence type="ECO:0008006" key="4">
    <source>
        <dbReference type="Google" id="ProtNLM"/>
    </source>
</evidence>
<dbReference type="PANTHER" id="PTHR24030:SF0">
    <property type="entry name" value="PROTEIN CMSS1"/>
    <property type="match status" value="1"/>
</dbReference>
<gene>
    <name evidence="2" type="ORF">BABINDRAFT_159304</name>
</gene>
<proteinExistence type="predicted"/>
<dbReference type="AlphaFoldDB" id="A0A1E3R0B4"/>
<keyword evidence="3" id="KW-1185">Reference proteome</keyword>
<reference evidence="3" key="1">
    <citation type="submission" date="2016-05" db="EMBL/GenBank/DDBJ databases">
        <title>Comparative genomics of biotechnologically important yeasts.</title>
        <authorList>
            <consortium name="DOE Joint Genome Institute"/>
            <person name="Riley R."/>
            <person name="Haridas S."/>
            <person name="Wolfe K.H."/>
            <person name="Lopes M.R."/>
            <person name="Hittinger C.T."/>
            <person name="Goker M."/>
            <person name="Salamov A."/>
            <person name="Wisecaver J."/>
            <person name="Long T.M."/>
            <person name="Aerts A.L."/>
            <person name="Barry K."/>
            <person name="Choi C."/>
            <person name="Clum A."/>
            <person name="Coughlan A.Y."/>
            <person name="Deshpande S."/>
            <person name="Douglass A.P."/>
            <person name="Hanson S.J."/>
            <person name="Klenk H.-P."/>
            <person name="Labutti K."/>
            <person name="Lapidus A."/>
            <person name="Lindquist E."/>
            <person name="Lipzen A."/>
            <person name="Meier-Kolthoff J.P."/>
            <person name="Ohm R.A."/>
            <person name="Otillar R.P."/>
            <person name="Pangilinan J."/>
            <person name="Peng Y."/>
            <person name="Rokas A."/>
            <person name="Rosa C.A."/>
            <person name="Scheuner C."/>
            <person name="Sibirny A.A."/>
            <person name="Slot J.C."/>
            <person name="Stielow J.B."/>
            <person name="Sun H."/>
            <person name="Kurtzman C.P."/>
            <person name="Blackwell M."/>
            <person name="Grigoriev I.V."/>
            <person name="Jeffries T.W."/>
        </authorList>
    </citation>
    <scope>NUCLEOTIDE SEQUENCE [LARGE SCALE GENOMIC DNA]</scope>
    <source>
        <strain evidence="3">NRRL Y-12698</strain>
    </source>
</reference>
<evidence type="ECO:0000313" key="3">
    <source>
        <dbReference type="Proteomes" id="UP000094336"/>
    </source>
</evidence>
<evidence type="ECO:0000256" key="1">
    <source>
        <dbReference type="SAM" id="MobiDB-lite"/>
    </source>
</evidence>
<organism evidence="2 3">
    <name type="scientific">Babjeviella inositovora NRRL Y-12698</name>
    <dbReference type="NCBI Taxonomy" id="984486"/>
    <lineage>
        <taxon>Eukaryota</taxon>
        <taxon>Fungi</taxon>
        <taxon>Dikarya</taxon>
        <taxon>Ascomycota</taxon>
        <taxon>Saccharomycotina</taxon>
        <taxon>Pichiomycetes</taxon>
        <taxon>Serinales incertae sedis</taxon>
        <taxon>Babjeviella</taxon>
    </lineage>
</organism>
<sequence>MSAAGDDLEDGLEYLVDSDVDEGVALLGEPTSDNEEGFSIDKESKAKKRKRDEDGKLLNKKKMKMEYDVQQKQNLSKESTEQIADFVNNKLRRMNPDLSALELDELYFNKSCFRSTADWDQERNLEGVEKFILKHFSNMLPEGVAGKKAKLKSKKKPLPAAVVAQERKFITILSMSAIRACDVHRATKSIAGSSVKLINKNKIQEDLKILPTTRSRVFAATPTRLVKVLDAEDSPLKAEELKIIIVDSTYLDTKKQHVWDVKETLEVLKRLTNAGSKIYLY</sequence>
<dbReference type="GO" id="GO:0005634">
    <property type="term" value="C:nucleus"/>
    <property type="evidence" value="ECO:0007669"/>
    <property type="project" value="TreeGrafter"/>
</dbReference>
<dbReference type="RefSeq" id="XP_018988130.1">
    <property type="nucleotide sequence ID" value="XM_019127579.1"/>
</dbReference>
<dbReference type="GO" id="GO:0030686">
    <property type="term" value="C:90S preribosome"/>
    <property type="evidence" value="ECO:0007669"/>
    <property type="project" value="TreeGrafter"/>
</dbReference>
<accession>A0A1E3R0B4</accession>
<protein>
    <recommendedName>
        <fullName evidence="4">Protein CMS1</fullName>
    </recommendedName>
</protein>
<feature type="region of interest" description="Disordered" evidence="1">
    <location>
        <begin position="23"/>
        <end position="57"/>
    </location>
</feature>
<dbReference type="InterPro" id="IPR032704">
    <property type="entry name" value="Cms1"/>
</dbReference>
<dbReference type="EMBL" id="KV454426">
    <property type="protein sequence ID" value="ODQ82802.1"/>
    <property type="molecule type" value="Genomic_DNA"/>
</dbReference>
<dbReference type="PANTHER" id="PTHR24030">
    <property type="entry name" value="PROTEIN CMSS1"/>
    <property type="match status" value="1"/>
</dbReference>
<dbReference type="GeneID" id="30145432"/>
<dbReference type="OrthoDB" id="1929311at2759"/>
<dbReference type="Proteomes" id="UP000094336">
    <property type="component" value="Unassembled WGS sequence"/>
</dbReference>
<dbReference type="Pfam" id="PF14617">
    <property type="entry name" value="CMS1"/>
    <property type="match status" value="1"/>
</dbReference>
<name>A0A1E3R0B4_9ASCO</name>
<evidence type="ECO:0000313" key="2">
    <source>
        <dbReference type="EMBL" id="ODQ82802.1"/>
    </source>
</evidence>